<dbReference type="Gene3D" id="2.60.120.650">
    <property type="entry name" value="Cupin"/>
    <property type="match status" value="1"/>
</dbReference>
<evidence type="ECO:0000256" key="11">
    <source>
        <dbReference type="ARBA" id="ARBA00022964"/>
    </source>
</evidence>
<dbReference type="InterPro" id="IPR041070">
    <property type="entry name" value="JHD"/>
</dbReference>
<feature type="domain" description="JmjC" evidence="22">
    <location>
        <begin position="193"/>
        <end position="350"/>
    </location>
</feature>
<dbReference type="GO" id="GO:0005634">
    <property type="term" value="C:nucleus"/>
    <property type="evidence" value="ECO:0007669"/>
    <property type="project" value="UniProtKB-SubCell"/>
</dbReference>
<keyword evidence="7" id="KW-0479">Metal-binding</keyword>
<evidence type="ECO:0000256" key="2">
    <source>
        <dbReference type="ARBA" id="ARBA00003909"/>
    </source>
</evidence>
<evidence type="ECO:0000256" key="4">
    <source>
        <dbReference type="ARBA" id="ARBA00008037"/>
    </source>
</evidence>
<organism evidence="23 24">
    <name type="scientific">Clydaea vesicula</name>
    <dbReference type="NCBI Taxonomy" id="447962"/>
    <lineage>
        <taxon>Eukaryota</taxon>
        <taxon>Fungi</taxon>
        <taxon>Fungi incertae sedis</taxon>
        <taxon>Chytridiomycota</taxon>
        <taxon>Chytridiomycota incertae sedis</taxon>
        <taxon>Chytridiomycetes</taxon>
        <taxon>Lobulomycetales</taxon>
        <taxon>Lobulomycetaceae</taxon>
        <taxon>Clydaea</taxon>
    </lineage>
</organism>
<evidence type="ECO:0000313" key="24">
    <source>
        <dbReference type="Proteomes" id="UP001211065"/>
    </source>
</evidence>
<comment type="cofactor">
    <cofactor evidence="1">
        <name>Fe(2+)</name>
        <dbReference type="ChEBI" id="CHEBI:29033"/>
    </cofactor>
</comment>
<dbReference type="GO" id="GO:0008270">
    <property type="term" value="F:zinc ion binding"/>
    <property type="evidence" value="ECO:0007669"/>
    <property type="project" value="UniProtKB-KW"/>
</dbReference>
<evidence type="ECO:0000256" key="14">
    <source>
        <dbReference type="ARBA" id="ARBA00023015"/>
    </source>
</evidence>
<comment type="function">
    <text evidence="2">Histone demethylase that specifically demethylates 'Lys-36' of histone H3, thereby playing a central role in histone code.</text>
</comment>
<keyword evidence="16" id="KW-0539">Nucleus</keyword>
<dbReference type="Pfam" id="PF00628">
    <property type="entry name" value="PHD"/>
    <property type="match status" value="1"/>
</dbReference>
<evidence type="ECO:0000256" key="12">
    <source>
        <dbReference type="ARBA" id="ARBA00023002"/>
    </source>
</evidence>
<evidence type="ECO:0000256" key="17">
    <source>
        <dbReference type="ARBA" id="ARBA00031083"/>
    </source>
</evidence>
<dbReference type="SUPFAM" id="SSF51197">
    <property type="entry name" value="Clavaminate synthase-like"/>
    <property type="match status" value="1"/>
</dbReference>
<dbReference type="SMART" id="SM00249">
    <property type="entry name" value="PHD"/>
    <property type="match status" value="1"/>
</dbReference>
<dbReference type="PROSITE" id="PS01359">
    <property type="entry name" value="ZF_PHD_1"/>
    <property type="match status" value="1"/>
</dbReference>
<sequence length="693" mass="80335">MSFCYCQSPGTEGKFMIQCDYCENWFHGDCLDPIIAEEEAEYYIKFHCKECETIRGPSIYRPPIRKSVREKPKVVYKDLHNGGKGLELRFTKLLISKEHVFKPNNFKILKGYELTKTWMEQTGFREPVIIPDPIGNFDSVSDVADSCGRDTTVDVLYVPTQSERIMTLDEWAKYFEQPEGVRTGILNVITLEISEYSIGKLVKRPTAVCEIDWIDHVWPAEIKPIQYPKVQLYCLMSVKDSYTDFHIDFGGSSVFYHILSGEKIFYFIEPTPQNLKKYELWTSNSSQGEIFFGETVPNCYKVHLTAGNTMLIPTGWIHAVFTPSDSIVIGGNFLHGYNIKGQLDIYEIEKKTMVPPKFRFPYFDTMLWYAAKTYLCILKDDPDSISDFTLEGLYPLAKYLLLVTKKLTQKPKITKEERRRIRESIPKGLKNIRKLAKSLKRTVKVELKGRFNALIAEKDEEVQQKNLNILYNDNPIQNLFNTNFSIDDNFSPTKIKNSLKSKNNNFIENLSSDSDVNSFDEIEDSWDVEELEHENLFKEEANILEDVYLDEEEDPGEKFETDFVIKKKSLFEKRKLSRSESEESVSPTTKKKKKIIIKKNFELKIDNNNNVTELKKKMNITTNNSLNLLNYNNNNIFEAKINHNALQLQRMQQSNNSTTISSNSFNKKKEKQVKAPFSSKGKVFSKLMKGMRK</sequence>
<dbReference type="EMBL" id="JADGJW010000117">
    <property type="protein sequence ID" value="KAJ3223790.1"/>
    <property type="molecule type" value="Genomic_DNA"/>
</dbReference>
<feature type="region of interest" description="Disordered" evidence="20">
    <location>
        <begin position="657"/>
        <end position="678"/>
    </location>
</feature>
<comment type="similarity">
    <text evidence="4">Belongs to the JHDM1 histone demethylase family.</text>
</comment>
<dbReference type="InterPro" id="IPR011011">
    <property type="entry name" value="Znf_FYVE_PHD"/>
</dbReference>
<comment type="subcellular location">
    <subcellularLocation>
        <location evidence="3">Nucleus</location>
    </subcellularLocation>
</comment>
<dbReference type="InterPro" id="IPR019786">
    <property type="entry name" value="Zinc_finger_PHD-type_CS"/>
</dbReference>
<evidence type="ECO:0000256" key="7">
    <source>
        <dbReference type="ARBA" id="ARBA00022723"/>
    </source>
</evidence>
<dbReference type="PROSITE" id="PS50016">
    <property type="entry name" value="ZF_PHD_2"/>
    <property type="match status" value="1"/>
</dbReference>
<evidence type="ECO:0000256" key="19">
    <source>
        <dbReference type="PROSITE-ProRule" id="PRU00146"/>
    </source>
</evidence>
<dbReference type="Proteomes" id="UP001211065">
    <property type="component" value="Unassembled WGS sequence"/>
</dbReference>
<evidence type="ECO:0000256" key="16">
    <source>
        <dbReference type="ARBA" id="ARBA00023242"/>
    </source>
</evidence>
<dbReference type="PANTHER" id="PTHR23123">
    <property type="entry name" value="PHD/F-BOX CONTAINING PROTEIN"/>
    <property type="match status" value="1"/>
</dbReference>
<dbReference type="InterPro" id="IPR050690">
    <property type="entry name" value="JHDM1_Histone_Demethylase"/>
</dbReference>
<name>A0AAD5U7A5_9FUNG</name>
<dbReference type="InterPro" id="IPR019787">
    <property type="entry name" value="Znf_PHD-finger"/>
</dbReference>
<feature type="domain" description="PHD-type" evidence="21">
    <location>
        <begin position="1"/>
        <end position="54"/>
    </location>
</feature>
<dbReference type="EC" id="1.14.11.27" evidence="5"/>
<evidence type="ECO:0000256" key="15">
    <source>
        <dbReference type="ARBA" id="ARBA00023163"/>
    </source>
</evidence>
<evidence type="ECO:0000256" key="3">
    <source>
        <dbReference type="ARBA" id="ARBA00004123"/>
    </source>
</evidence>
<reference evidence="23" key="1">
    <citation type="submission" date="2020-05" db="EMBL/GenBank/DDBJ databases">
        <title>Phylogenomic resolution of chytrid fungi.</title>
        <authorList>
            <person name="Stajich J.E."/>
            <person name="Amses K."/>
            <person name="Simmons R."/>
            <person name="Seto K."/>
            <person name="Myers J."/>
            <person name="Bonds A."/>
            <person name="Quandt C.A."/>
            <person name="Barry K."/>
            <person name="Liu P."/>
            <person name="Grigoriev I."/>
            <person name="Longcore J.E."/>
            <person name="James T.Y."/>
        </authorList>
    </citation>
    <scope>NUCLEOTIDE SEQUENCE</scope>
    <source>
        <strain evidence="23">JEL0476</strain>
    </source>
</reference>
<dbReference type="SMART" id="SM00558">
    <property type="entry name" value="JmjC"/>
    <property type="match status" value="1"/>
</dbReference>
<evidence type="ECO:0000256" key="13">
    <source>
        <dbReference type="ARBA" id="ARBA00023004"/>
    </source>
</evidence>
<dbReference type="InterPro" id="IPR003347">
    <property type="entry name" value="JmjC_dom"/>
</dbReference>
<evidence type="ECO:0000256" key="18">
    <source>
        <dbReference type="ARBA" id="ARBA00047915"/>
    </source>
</evidence>
<evidence type="ECO:0000259" key="22">
    <source>
        <dbReference type="PROSITE" id="PS51184"/>
    </source>
</evidence>
<keyword evidence="15" id="KW-0804">Transcription</keyword>
<evidence type="ECO:0000313" key="23">
    <source>
        <dbReference type="EMBL" id="KAJ3223790.1"/>
    </source>
</evidence>
<keyword evidence="10" id="KW-0156">Chromatin regulator</keyword>
<evidence type="ECO:0000256" key="10">
    <source>
        <dbReference type="ARBA" id="ARBA00022853"/>
    </source>
</evidence>
<dbReference type="InterPro" id="IPR001965">
    <property type="entry name" value="Znf_PHD"/>
</dbReference>
<evidence type="ECO:0000256" key="9">
    <source>
        <dbReference type="ARBA" id="ARBA00022833"/>
    </source>
</evidence>
<dbReference type="GO" id="GO:0140680">
    <property type="term" value="F:histone H3K36me/H3K36me2 demethylase activity"/>
    <property type="evidence" value="ECO:0007669"/>
    <property type="project" value="UniProtKB-EC"/>
</dbReference>
<keyword evidence="9" id="KW-0862">Zinc</keyword>
<protein>
    <recommendedName>
        <fullName evidence="6">JmjC domain-containing histone demethylation protein 1</fullName>
        <ecNumber evidence="5">1.14.11.27</ecNumber>
    </recommendedName>
    <alternativeName>
        <fullName evidence="17">[Histone-H3]-lysine-36 demethylase 1</fullName>
    </alternativeName>
</protein>
<keyword evidence="12" id="KW-0560">Oxidoreductase</keyword>
<proteinExistence type="inferred from homology"/>
<evidence type="ECO:0000256" key="1">
    <source>
        <dbReference type="ARBA" id="ARBA00001954"/>
    </source>
</evidence>
<dbReference type="Pfam" id="PF02373">
    <property type="entry name" value="JmjC"/>
    <property type="match status" value="1"/>
</dbReference>
<evidence type="ECO:0000256" key="8">
    <source>
        <dbReference type="ARBA" id="ARBA00022771"/>
    </source>
</evidence>
<gene>
    <name evidence="23" type="primary">JHDM1D</name>
    <name evidence="23" type="ORF">HK099_000683</name>
</gene>
<comment type="catalytic activity">
    <reaction evidence="18">
        <text>N(6),N(6)-dimethyl-L-lysyl(36)-[histone H3] + 2 2-oxoglutarate + 2 O2 = L-lysyl(36)-[histone H3] + 2 formaldehyde + 2 succinate + 2 CO2</text>
        <dbReference type="Rhea" id="RHEA:42032"/>
        <dbReference type="Rhea" id="RHEA-COMP:9785"/>
        <dbReference type="Rhea" id="RHEA-COMP:9787"/>
        <dbReference type="ChEBI" id="CHEBI:15379"/>
        <dbReference type="ChEBI" id="CHEBI:16526"/>
        <dbReference type="ChEBI" id="CHEBI:16810"/>
        <dbReference type="ChEBI" id="CHEBI:16842"/>
        <dbReference type="ChEBI" id="CHEBI:29969"/>
        <dbReference type="ChEBI" id="CHEBI:30031"/>
        <dbReference type="ChEBI" id="CHEBI:61976"/>
        <dbReference type="EC" id="1.14.11.27"/>
    </reaction>
</comment>
<evidence type="ECO:0000256" key="20">
    <source>
        <dbReference type="SAM" id="MobiDB-lite"/>
    </source>
</evidence>
<evidence type="ECO:0000256" key="6">
    <source>
        <dbReference type="ARBA" id="ARBA00015153"/>
    </source>
</evidence>
<keyword evidence="24" id="KW-1185">Reference proteome</keyword>
<dbReference type="SUPFAM" id="SSF57903">
    <property type="entry name" value="FYVE/PHD zinc finger"/>
    <property type="match status" value="1"/>
</dbReference>
<comment type="caution">
    <text evidence="23">The sequence shown here is derived from an EMBL/GenBank/DDBJ whole genome shotgun (WGS) entry which is preliminary data.</text>
</comment>
<keyword evidence="11" id="KW-0223">Dioxygenase</keyword>
<accession>A0AAD5U7A5</accession>
<dbReference type="AlphaFoldDB" id="A0AAD5U7A5"/>
<evidence type="ECO:0000256" key="5">
    <source>
        <dbReference type="ARBA" id="ARBA00013246"/>
    </source>
</evidence>
<keyword evidence="14" id="KW-0805">Transcription regulation</keyword>
<keyword evidence="8 19" id="KW-0863">Zinc-finger</keyword>
<dbReference type="PROSITE" id="PS51184">
    <property type="entry name" value="JMJC"/>
    <property type="match status" value="1"/>
</dbReference>
<keyword evidence="13" id="KW-0408">Iron</keyword>
<dbReference type="Pfam" id="PF17811">
    <property type="entry name" value="JHD"/>
    <property type="match status" value="1"/>
</dbReference>
<evidence type="ECO:0000259" key="21">
    <source>
        <dbReference type="PROSITE" id="PS50016"/>
    </source>
</evidence>